<dbReference type="Proteomes" id="UP001428774">
    <property type="component" value="Unassembled WGS sequence"/>
</dbReference>
<accession>A0AAW9STU6</accession>
<reference evidence="1 2" key="1">
    <citation type="submission" date="2024-05" db="EMBL/GenBank/DDBJ databases">
        <title>Genome sequence of Ponticoccus litoralis KCCM 90028.</title>
        <authorList>
            <person name="Kim J.M."/>
            <person name="Lee J.K."/>
            <person name="Choi B.J."/>
            <person name="Bayburt H."/>
            <person name="Baek J.H."/>
            <person name="Jeon C.O."/>
        </authorList>
    </citation>
    <scope>NUCLEOTIDE SEQUENCE [LARGE SCALE GENOMIC DNA]</scope>
    <source>
        <strain evidence="1 2">KCCM 90028</strain>
    </source>
</reference>
<evidence type="ECO:0000313" key="1">
    <source>
        <dbReference type="EMBL" id="MEN9062208.1"/>
    </source>
</evidence>
<dbReference type="InterPro" id="IPR027266">
    <property type="entry name" value="TrmE/GcvT-like"/>
</dbReference>
<dbReference type="Gene3D" id="3.30.70.1520">
    <property type="entry name" value="Heterotetrameric sarcosine oxidase"/>
    <property type="match status" value="1"/>
</dbReference>
<sequence length="190" mass="19924">MSDPVLPLGGASFEGLCHIAEHGPQGCVLIRGDLATAALKNAATGLTGVDMPGTRGAAGNGERGILWMSPDELLLLLPRAEAAQAALELQGQLGGSHALVADVSDMRAHFLLTGPMVREVLAKLTPADLSPEAFGPGELRRTKVGQVAAGLWMRDARTVQLFCFRSVADYMFALLKTAAAPNSAVGYFRE</sequence>
<comment type="caution">
    <text evidence="1">The sequence shown here is derived from an EMBL/GenBank/DDBJ whole genome shotgun (WGS) entry which is preliminary data.</text>
</comment>
<proteinExistence type="predicted"/>
<organism evidence="1 2">
    <name type="scientific">Ponticoccus litoralis</name>
    <dbReference type="NCBI Taxonomy" id="422297"/>
    <lineage>
        <taxon>Bacteria</taxon>
        <taxon>Pseudomonadati</taxon>
        <taxon>Pseudomonadota</taxon>
        <taxon>Alphaproteobacteria</taxon>
        <taxon>Rhodobacterales</taxon>
        <taxon>Roseobacteraceae</taxon>
        <taxon>Ponticoccus</taxon>
    </lineage>
</organism>
<dbReference type="SUPFAM" id="SSF103025">
    <property type="entry name" value="Folate-binding domain"/>
    <property type="match status" value="1"/>
</dbReference>
<dbReference type="Pfam" id="PF04268">
    <property type="entry name" value="SoxG"/>
    <property type="match status" value="1"/>
</dbReference>
<dbReference type="AlphaFoldDB" id="A0AAW9STU6"/>
<dbReference type="RefSeq" id="WP_347167205.1">
    <property type="nucleotide sequence ID" value="NZ_JBDNCH010000002.1"/>
</dbReference>
<dbReference type="EMBL" id="JBDNCH010000002">
    <property type="protein sequence ID" value="MEN9062208.1"/>
    <property type="molecule type" value="Genomic_DNA"/>
</dbReference>
<keyword evidence="2" id="KW-1185">Reference proteome</keyword>
<name>A0AAW9STU6_9RHOB</name>
<gene>
    <name evidence="1" type="ORF">ABFB10_15575</name>
</gene>
<protein>
    <submittedName>
        <fullName evidence="1">Sarcosine oxidase subunit gamma family protein</fullName>
    </submittedName>
</protein>
<dbReference type="Gene3D" id="3.30.1360.120">
    <property type="entry name" value="Probable tRNA modification gtpase trme, domain 1"/>
    <property type="match status" value="1"/>
</dbReference>
<dbReference type="InterPro" id="IPR007375">
    <property type="entry name" value="SoxG"/>
</dbReference>
<evidence type="ECO:0000313" key="2">
    <source>
        <dbReference type="Proteomes" id="UP001428774"/>
    </source>
</evidence>